<dbReference type="AlphaFoldDB" id="A0A1C1YRX2"/>
<keyword evidence="2 7" id="KW-0255">Endonuclease</keyword>
<comment type="caution">
    <text evidence="7">The sequence shown here is derived from an EMBL/GenBank/DDBJ whole genome shotgun (WGS) entry which is preliminary data.</text>
</comment>
<evidence type="ECO:0000313" key="8">
    <source>
        <dbReference type="Proteomes" id="UP000094795"/>
    </source>
</evidence>
<dbReference type="RefSeq" id="WP_066182143.1">
    <property type="nucleotide sequence ID" value="NZ_LQZT01000042.1"/>
</dbReference>
<dbReference type="SUPFAM" id="SSF52980">
    <property type="entry name" value="Restriction endonuclease-like"/>
    <property type="match status" value="1"/>
</dbReference>
<evidence type="ECO:0000256" key="3">
    <source>
        <dbReference type="ARBA" id="ARBA00022763"/>
    </source>
</evidence>
<dbReference type="GO" id="GO:0006298">
    <property type="term" value="P:mismatch repair"/>
    <property type="evidence" value="ECO:0007669"/>
    <property type="project" value="InterPro"/>
</dbReference>
<proteinExistence type="inferred from homology"/>
<accession>A0A1C1YRX2</accession>
<comment type="similarity">
    <text evidence="6">Belongs to the Vsr family.</text>
</comment>
<gene>
    <name evidence="7" type="ORF">AWJ14_19435</name>
</gene>
<protein>
    <submittedName>
        <fullName evidence="7">Very short patch repair endonuclease</fullName>
    </submittedName>
</protein>
<organism evidence="7 8">
    <name type="scientific">Hoeflea olei</name>
    <dbReference type="NCBI Taxonomy" id="1480615"/>
    <lineage>
        <taxon>Bacteria</taxon>
        <taxon>Pseudomonadati</taxon>
        <taxon>Pseudomonadota</taxon>
        <taxon>Alphaproteobacteria</taxon>
        <taxon>Hyphomicrobiales</taxon>
        <taxon>Rhizobiaceae</taxon>
        <taxon>Hoeflea</taxon>
    </lineage>
</organism>
<evidence type="ECO:0000256" key="2">
    <source>
        <dbReference type="ARBA" id="ARBA00022759"/>
    </source>
</evidence>
<dbReference type="NCBIfam" id="TIGR00632">
    <property type="entry name" value="vsr"/>
    <property type="match status" value="1"/>
</dbReference>
<keyword evidence="8" id="KW-1185">Reference proteome</keyword>
<evidence type="ECO:0000313" key="7">
    <source>
        <dbReference type="EMBL" id="OCW56269.1"/>
    </source>
</evidence>
<dbReference type="InterPro" id="IPR004603">
    <property type="entry name" value="DNA_mismatch_endonuc_vsr"/>
</dbReference>
<keyword evidence="5" id="KW-0234">DNA repair</keyword>
<dbReference type="OrthoDB" id="9801520at2"/>
<dbReference type="Pfam" id="PF03852">
    <property type="entry name" value="Vsr"/>
    <property type="match status" value="1"/>
</dbReference>
<dbReference type="GO" id="GO:0004519">
    <property type="term" value="F:endonuclease activity"/>
    <property type="evidence" value="ECO:0007669"/>
    <property type="project" value="UniProtKB-KW"/>
</dbReference>
<dbReference type="CDD" id="cd00221">
    <property type="entry name" value="Vsr"/>
    <property type="match status" value="1"/>
</dbReference>
<dbReference type="Gene3D" id="3.40.960.10">
    <property type="entry name" value="VSR Endonuclease"/>
    <property type="match status" value="1"/>
</dbReference>
<evidence type="ECO:0000256" key="1">
    <source>
        <dbReference type="ARBA" id="ARBA00022722"/>
    </source>
</evidence>
<evidence type="ECO:0000256" key="6">
    <source>
        <dbReference type="ARBA" id="ARBA00029466"/>
    </source>
</evidence>
<sequence length="158" mass="18363">MTDVVSPERRSQMMAGIKGKNTQPEIAIRKALFALGWRYRIHDKRLPGKPDLVFPARKAVVFVDGCYWHGHDCHLFKLPSSRTEFWAEKIEGNRQRDKRVRNELQALGWRHLTVWECALKGRTRLPFPVVIDRIRAWLESAESTGEIEGIRDGDCRPE</sequence>
<dbReference type="Proteomes" id="UP000094795">
    <property type="component" value="Unassembled WGS sequence"/>
</dbReference>
<dbReference type="GO" id="GO:0016787">
    <property type="term" value="F:hydrolase activity"/>
    <property type="evidence" value="ECO:0007669"/>
    <property type="project" value="UniProtKB-KW"/>
</dbReference>
<keyword evidence="4" id="KW-0378">Hydrolase</keyword>
<reference evidence="7 8" key="1">
    <citation type="submission" date="2015-12" db="EMBL/GenBank/DDBJ databases">
        <authorList>
            <person name="Shamseldin A."/>
            <person name="Moawad H."/>
            <person name="Abd El-Rahim W.M."/>
            <person name="Sadowsky M.J."/>
        </authorList>
    </citation>
    <scope>NUCLEOTIDE SEQUENCE [LARGE SCALE GENOMIC DNA]</scope>
    <source>
        <strain evidence="7 8">JC234</strain>
    </source>
</reference>
<evidence type="ECO:0000256" key="4">
    <source>
        <dbReference type="ARBA" id="ARBA00022801"/>
    </source>
</evidence>
<dbReference type="STRING" id="1480615.AWJ14_19435"/>
<dbReference type="EMBL" id="LQZT01000042">
    <property type="protein sequence ID" value="OCW56269.1"/>
    <property type="molecule type" value="Genomic_DNA"/>
</dbReference>
<name>A0A1C1YRX2_9HYPH</name>
<keyword evidence="1" id="KW-0540">Nuclease</keyword>
<dbReference type="InterPro" id="IPR011335">
    <property type="entry name" value="Restrct_endonuc-II-like"/>
</dbReference>
<evidence type="ECO:0000256" key="5">
    <source>
        <dbReference type="ARBA" id="ARBA00023204"/>
    </source>
</evidence>
<keyword evidence="3" id="KW-0227">DNA damage</keyword>